<evidence type="ECO:0000256" key="3">
    <source>
        <dbReference type="ARBA" id="ARBA00022801"/>
    </source>
</evidence>
<evidence type="ECO:0000259" key="7">
    <source>
        <dbReference type="PROSITE" id="PS50249"/>
    </source>
</evidence>
<name>A0A497XTZ5_9AQUI</name>
<dbReference type="GO" id="GO:0008237">
    <property type="term" value="F:metallopeptidase activity"/>
    <property type="evidence" value="ECO:0007669"/>
    <property type="project" value="UniProtKB-KW"/>
</dbReference>
<dbReference type="NCBIfam" id="NF000642">
    <property type="entry name" value="PRK00024.1"/>
    <property type="match status" value="1"/>
</dbReference>
<dbReference type="PROSITE" id="PS01302">
    <property type="entry name" value="UPF0758"/>
    <property type="match status" value="1"/>
</dbReference>
<keyword evidence="9" id="KW-1185">Reference proteome</keyword>
<dbReference type="InterPro" id="IPR046778">
    <property type="entry name" value="UPF0758_N"/>
</dbReference>
<keyword evidence="5" id="KW-0482">Metalloprotease</keyword>
<evidence type="ECO:0000313" key="9">
    <source>
        <dbReference type="Proteomes" id="UP000267841"/>
    </source>
</evidence>
<dbReference type="RefSeq" id="WP_121009939.1">
    <property type="nucleotide sequence ID" value="NZ_RCCJ01000001.1"/>
</dbReference>
<keyword evidence="1" id="KW-0645">Protease</keyword>
<keyword evidence="3" id="KW-0378">Hydrolase</keyword>
<dbReference type="EMBL" id="RCCJ01000001">
    <property type="protein sequence ID" value="RLJ70393.1"/>
    <property type="molecule type" value="Genomic_DNA"/>
</dbReference>
<dbReference type="NCBIfam" id="TIGR00608">
    <property type="entry name" value="radc"/>
    <property type="match status" value="1"/>
</dbReference>
<evidence type="ECO:0000256" key="4">
    <source>
        <dbReference type="ARBA" id="ARBA00022833"/>
    </source>
</evidence>
<gene>
    <name evidence="8" type="ORF">BCF55_0664</name>
</gene>
<evidence type="ECO:0000256" key="1">
    <source>
        <dbReference type="ARBA" id="ARBA00022670"/>
    </source>
</evidence>
<dbReference type="Gene3D" id="3.40.140.10">
    <property type="entry name" value="Cytidine Deaminase, domain 2"/>
    <property type="match status" value="1"/>
</dbReference>
<feature type="domain" description="MPN" evidence="7">
    <location>
        <begin position="103"/>
        <end position="224"/>
    </location>
</feature>
<evidence type="ECO:0000313" key="8">
    <source>
        <dbReference type="EMBL" id="RLJ70393.1"/>
    </source>
</evidence>
<proteinExistence type="inferred from homology"/>
<comment type="caution">
    <text evidence="8">The sequence shown here is derived from an EMBL/GenBank/DDBJ whole genome shotgun (WGS) entry which is preliminary data.</text>
</comment>
<protein>
    <submittedName>
        <fullName evidence="8">DNA repair protein RadC</fullName>
    </submittedName>
</protein>
<comment type="similarity">
    <text evidence="6">Belongs to the UPF0758 family.</text>
</comment>
<evidence type="ECO:0000256" key="5">
    <source>
        <dbReference type="ARBA" id="ARBA00023049"/>
    </source>
</evidence>
<organism evidence="8 9">
    <name type="scientific">Hydrogenivirga caldilitoris</name>
    <dbReference type="NCBI Taxonomy" id="246264"/>
    <lineage>
        <taxon>Bacteria</taxon>
        <taxon>Pseudomonadati</taxon>
        <taxon>Aquificota</taxon>
        <taxon>Aquificia</taxon>
        <taxon>Aquificales</taxon>
        <taxon>Aquificaceae</taxon>
        <taxon>Hydrogenivirga</taxon>
    </lineage>
</organism>
<dbReference type="Pfam" id="PF04002">
    <property type="entry name" value="RadC"/>
    <property type="match status" value="1"/>
</dbReference>
<keyword evidence="4" id="KW-0862">Zinc</keyword>
<dbReference type="InterPro" id="IPR025657">
    <property type="entry name" value="RadC_JAB"/>
</dbReference>
<dbReference type="PANTHER" id="PTHR30471:SF3">
    <property type="entry name" value="UPF0758 PROTEIN YEES-RELATED"/>
    <property type="match status" value="1"/>
</dbReference>
<dbReference type="InterPro" id="IPR037518">
    <property type="entry name" value="MPN"/>
</dbReference>
<dbReference type="GO" id="GO:0046872">
    <property type="term" value="F:metal ion binding"/>
    <property type="evidence" value="ECO:0007669"/>
    <property type="project" value="UniProtKB-KW"/>
</dbReference>
<dbReference type="PANTHER" id="PTHR30471">
    <property type="entry name" value="DNA REPAIR PROTEIN RADC"/>
    <property type="match status" value="1"/>
</dbReference>
<dbReference type="InterPro" id="IPR001405">
    <property type="entry name" value="UPF0758"/>
</dbReference>
<dbReference type="InterPro" id="IPR020891">
    <property type="entry name" value="UPF0758_CS"/>
</dbReference>
<evidence type="ECO:0000256" key="6">
    <source>
        <dbReference type="RuleBase" id="RU003797"/>
    </source>
</evidence>
<dbReference type="AlphaFoldDB" id="A0A497XTZ5"/>
<dbReference type="PROSITE" id="PS50249">
    <property type="entry name" value="MPN"/>
    <property type="match status" value="1"/>
</dbReference>
<dbReference type="Pfam" id="PF20582">
    <property type="entry name" value="UPF0758_N"/>
    <property type="match status" value="1"/>
</dbReference>
<accession>A0A497XTZ5</accession>
<dbReference type="OrthoDB" id="9804482at2"/>
<dbReference type="GO" id="GO:0006508">
    <property type="term" value="P:proteolysis"/>
    <property type="evidence" value="ECO:0007669"/>
    <property type="project" value="UniProtKB-KW"/>
</dbReference>
<dbReference type="CDD" id="cd08071">
    <property type="entry name" value="MPN_DUF2466"/>
    <property type="match status" value="1"/>
</dbReference>
<sequence>MRYRYRSIKEIPQEYRPREKLRKHGAQSLSDEELLAVIFGAGSQGMDVLTLARNVLKQGWKRLEEVEFSELTKLKGLGLVKAAQIKALIELSKRIREPMGSVQVLSPEDAYRLLRGYFDNRKEVLVALYLDVSHRVRHIETVAIGSVNRVYADPKEILRPAVELSAYGILVAHNHPQGNPEPSKEDLLFTERVSKACEILGFELVDHIIFSPEGYLSFREKGLLD</sequence>
<reference evidence="8 9" key="1">
    <citation type="submission" date="2018-10" db="EMBL/GenBank/DDBJ databases">
        <title>Genomic Encyclopedia of Archaeal and Bacterial Type Strains, Phase II (KMG-II): from individual species to whole genera.</title>
        <authorList>
            <person name="Goeker M."/>
        </authorList>
    </citation>
    <scope>NUCLEOTIDE SEQUENCE [LARGE SCALE GENOMIC DNA]</scope>
    <source>
        <strain evidence="8 9">DSM 16510</strain>
    </source>
</reference>
<dbReference type="Proteomes" id="UP000267841">
    <property type="component" value="Unassembled WGS sequence"/>
</dbReference>
<evidence type="ECO:0000256" key="2">
    <source>
        <dbReference type="ARBA" id="ARBA00022723"/>
    </source>
</evidence>
<keyword evidence="2" id="KW-0479">Metal-binding</keyword>